<dbReference type="VEuPathDB" id="VectorBase:MDOA014305"/>
<evidence type="ECO:0000256" key="12">
    <source>
        <dbReference type="SAM" id="SignalP"/>
    </source>
</evidence>
<evidence type="ECO:0000256" key="3">
    <source>
        <dbReference type="ARBA" id="ARBA00004613"/>
    </source>
</evidence>
<keyword evidence="15" id="KW-1185">Reference proteome</keyword>
<dbReference type="InterPro" id="IPR000885">
    <property type="entry name" value="Fib_collagen_C"/>
</dbReference>
<keyword evidence="7" id="KW-0479">Metal-binding</keyword>
<evidence type="ECO:0000256" key="1">
    <source>
        <dbReference type="ARBA" id="ARBA00001947"/>
    </source>
</evidence>
<name>A0A1I8NEA2_MUSDO</name>
<keyword evidence="8" id="KW-0378">Hydrolase</keyword>
<keyword evidence="9" id="KW-0862">Zinc</keyword>
<dbReference type="GO" id="GO:0005581">
    <property type="term" value="C:collagen trimer"/>
    <property type="evidence" value="ECO:0007669"/>
    <property type="project" value="UniProtKB-KW"/>
</dbReference>
<evidence type="ECO:0000256" key="10">
    <source>
        <dbReference type="ARBA" id="ARBA00023049"/>
    </source>
</evidence>
<dbReference type="GO" id="GO:0005201">
    <property type="term" value="F:extracellular matrix structural constituent"/>
    <property type="evidence" value="ECO:0007669"/>
    <property type="project" value="InterPro"/>
</dbReference>
<evidence type="ECO:0000256" key="2">
    <source>
        <dbReference type="ARBA" id="ARBA00004401"/>
    </source>
</evidence>
<dbReference type="InterPro" id="IPR008753">
    <property type="entry name" value="Peptidase_M13_N"/>
</dbReference>
<dbReference type="InterPro" id="IPR000718">
    <property type="entry name" value="Peptidase_M13"/>
</dbReference>
<reference evidence="14" key="1">
    <citation type="submission" date="2020-05" db="UniProtKB">
        <authorList>
            <consortium name="EnsemblMetazoa"/>
        </authorList>
    </citation>
    <scope>IDENTIFICATION</scope>
    <source>
        <strain evidence="14">Aabys</strain>
    </source>
</reference>
<evidence type="ECO:0000259" key="13">
    <source>
        <dbReference type="PROSITE" id="PS51461"/>
    </source>
</evidence>
<keyword evidence="10" id="KW-0482">Metalloprotease</keyword>
<dbReference type="PROSITE" id="PS51885">
    <property type="entry name" value="NEPRILYSIN"/>
    <property type="match status" value="1"/>
</dbReference>
<evidence type="ECO:0000256" key="5">
    <source>
        <dbReference type="ARBA" id="ARBA00022525"/>
    </source>
</evidence>
<dbReference type="Gene3D" id="3.40.390.10">
    <property type="entry name" value="Collagenase (Catalytic Domain)"/>
    <property type="match status" value="2"/>
</dbReference>
<dbReference type="OrthoDB" id="5808441at2759"/>
<dbReference type="EnsemblMetazoa" id="MDOA014305-RA">
    <property type="protein sequence ID" value="MDOA014305-PA"/>
    <property type="gene ID" value="MDOA014305"/>
</dbReference>
<dbReference type="AlphaFoldDB" id="A0A1I8NEA2"/>
<feature type="signal peptide" evidence="12">
    <location>
        <begin position="1"/>
        <end position="23"/>
    </location>
</feature>
<dbReference type="SUPFAM" id="SSF55486">
    <property type="entry name" value="Metalloproteases ('zincins'), catalytic domain"/>
    <property type="match status" value="1"/>
</dbReference>
<dbReference type="PANTHER" id="PTHR11733:SF167">
    <property type="entry name" value="FI17812P1-RELATED"/>
    <property type="match status" value="1"/>
</dbReference>
<dbReference type="InterPro" id="IPR042089">
    <property type="entry name" value="Peptidase_M13_dom_2"/>
</dbReference>
<evidence type="ECO:0000256" key="11">
    <source>
        <dbReference type="ARBA" id="ARBA00023119"/>
    </source>
</evidence>
<feature type="chain" id="PRO_5044561567" evidence="12">
    <location>
        <begin position="24"/>
        <end position="645"/>
    </location>
</feature>
<comment type="cofactor">
    <cofactor evidence="1">
        <name>Zn(2+)</name>
        <dbReference type="ChEBI" id="CHEBI:29105"/>
    </cofactor>
</comment>
<dbReference type="PANTHER" id="PTHR11733">
    <property type="entry name" value="ZINC METALLOPROTEASE FAMILY M13 NEPRILYSIN-RELATED"/>
    <property type="match status" value="1"/>
</dbReference>
<dbReference type="Pfam" id="PF01431">
    <property type="entry name" value="Peptidase_M13"/>
    <property type="match status" value="1"/>
</dbReference>
<dbReference type="RefSeq" id="XP_005191400.1">
    <property type="nucleotide sequence ID" value="XM_005191343.3"/>
</dbReference>
<keyword evidence="12" id="KW-0732">Signal</keyword>
<comment type="subcellular location">
    <subcellularLocation>
        <location evidence="2">Cell membrane</location>
        <topology evidence="2">Single-pass type II membrane protein</topology>
    </subcellularLocation>
    <subcellularLocation>
        <location evidence="3">Secreted</location>
    </subcellularLocation>
</comment>
<evidence type="ECO:0000256" key="6">
    <source>
        <dbReference type="ARBA" id="ARBA00022670"/>
    </source>
</evidence>
<dbReference type="eggNOG" id="KOG3624">
    <property type="taxonomic scope" value="Eukaryota"/>
</dbReference>
<dbReference type="GO" id="GO:0005886">
    <property type="term" value="C:plasma membrane"/>
    <property type="evidence" value="ECO:0007669"/>
    <property type="project" value="TreeGrafter"/>
</dbReference>
<dbReference type="PROSITE" id="PS51461">
    <property type="entry name" value="NC1_FIB"/>
    <property type="match status" value="1"/>
</dbReference>
<dbReference type="PROSITE" id="PS51257">
    <property type="entry name" value="PROKAR_LIPOPROTEIN"/>
    <property type="match status" value="1"/>
</dbReference>
<dbReference type="KEGG" id="mde:101901162"/>
<dbReference type="VEuPathDB" id="VectorBase:MDOMA2_016849"/>
<proteinExistence type="inferred from homology"/>
<evidence type="ECO:0000256" key="9">
    <source>
        <dbReference type="ARBA" id="ARBA00022833"/>
    </source>
</evidence>
<evidence type="ECO:0000313" key="14">
    <source>
        <dbReference type="EnsemblMetazoa" id="MDOA014305-PA"/>
    </source>
</evidence>
<dbReference type="InterPro" id="IPR024079">
    <property type="entry name" value="MetalloPept_cat_dom_sf"/>
</dbReference>
<protein>
    <submittedName>
        <fullName evidence="16">Endothelin-converting enzyme 1-like</fullName>
    </submittedName>
</protein>
<keyword evidence="5" id="KW-0964">Secreted</keyword>
<gene>
    <name evidence="14" type="primary">101901162</name>
    <name evidence="16" type="synonym">LOC101901162</name>
</gene>
<sequence length="645" mass="75438">MKRRSTGIFQIVAILGCLHLSLAQNHSEDLQQIRQIQYALNRNANPCVNFYEYACGNWSAAHPDDMEYDVESQLRQRHVLNYVEFIVEEYPLEEHTDEDYRQSFVDKSLAYFYSCIAEYESYDVLRYLEEIKPGPGLEWPLLEVVARQRKRQPYVAPNVWPVGKLQLFNLLGKLSSYGFESGLIAYEWTSQGVKGERVIKISLPEVPELKRNLLRKILREIQLPKQIVRKYYLDMVRIHQQLETFYANYISSDEADRTEYEIPYRGLKHDLQHLYGFISQIEPPNRHQAHSVALISDVDYFSKLLAEFRNPHRIQKLCNYLMLNFLIYLKYEQPSNCFYAIKNRLHLPFDYLFSKYFYQPQAGEYNSHLSLLSTKIYRNLFSLVKENRLDLTPEQMKGLRRQLLNVTSNIGNLPENINLELLEKIYTTLPAMDPENFYGNDLRALQHQTWLRFNCPNKVICQPQFPVLPTYDLTTNNVVIPFASLQLPIYHLDLDPLLSLSTFGFLLAQSYAKAINLRALQEQGADFANLPQHPHIKCMVQQEPTDFINERIADLMGARIAYQTYAQEYKYNLQPQFTSLPWKQLFFLNLAQTFCSKTPEDVAGQESDSAMVRLNQIAMNLEVFGEAFQCPMGSEMNPARKCRYL</sequence>
<comment type="similarity">
    <text evidence="4">Belongs to the peptidase M13 family.</text>
</comment>
<feature type="domain" description="Fibrillar collagen NC1" evidence="13">
    <location>
        <begin position="608"/>
        <end position="645"/>
    </location>
</feature>
<dbReference type="GO" id="GO:0016485">
    <property type="term" value="P:protein processing"/>
    <property type="evidence" value="ECO:0007669"/>
    <property type="project" value="TreeGrafter"/>
</dbReference>
<organism evidence="14">
    <name type="scientific">Musca domestica</name>
    <name type="common">House fly</name>
    <dbReference type="NCBI Taxonomy" id="7370"/>
    <lineage>
        <taxon>Eukaryota</taxon>
        <taxon>Metazoa</taxon>
        <taxon>Ecdysozoa</taxon>
        <taxon>Arthropoda</taxon>
        <taxon>Hexapoda</taxon>
        <taxon>Insecta</taxon>
        <taxon>Pterygota</taxon>
        <taxon>Neoptera</taxon>
        <taxon>Endopterygota</taxon>
        <taxon>Diptera</taxon>
        <taxon>Brachycera</taxon>
        <taxon>Muscomorpha</taxon>
        <taxon>Muscoidea</taxon>
        <taxon>Muscidae</taxon>
        <taxon>Musca</taxon>
    </lineage>
</organism>
<evidence type="ECO:0000256" key="8">
    <source>
        <dbReference type="ARBA" id="ARBA00022801"/>
    </source>
</evidence>
<keyword evidence="11" id="KW-0176">Collagen</keyword>
<dbReference type="InterPro" id="IPR018497">
    <property type="entry name" value="Peptidase_M13_C"/>
</dbReference>
<dbReference type="GO" id="GO:0004222">
    <property type="term" value="F:metalloendopeptidase activity"/>
    <property type="evidence" value="ECO:0007669"/>
    <property type="project" value="InterPro"/>
</dbReference>
<evidence type="ECO:0000256" key="4">
    <source>
        <dbReference type="ARBA" id="ARBA00007357"/>
    </source>
</evidence>
<evidence type="ECO:0000256" key="7">
    <source>
        <dbReference type="ARBA" id="ARBA00022723"/>
    </source>
</evidence>
<reference evidence="16" key="2">
    <citation type="submission" date="2025-04" db="UniProtKB">
        <authorList>
            <consortium name="RefSeq"/>
        </authorList>
    </citation>
    <scope>IDENTIFICATION</scope>
    <source>
        <strain evidence="16">Aabys</strain>
    </source>
</reference>
<accession>A0A1I8NEA2</accession>
<keyword evidence="6" id="KW-0645">Protease</keyword>
<dbReference type="Pfam" id="PF05649">
    <property type="entry name" value="Peptidase_M13_N"/>
    <property type="match status" value="1"/>
</dbReference>
<evidence type="ECO:0000313" key="16">
    <source>
        <dbReference type="RefSeq" id="XP_005191400.1"/>
    </source>
</evidence>
<dbReference type="GeneID" id="101901162"/>
<dbReference type="Gene3D" id="1.10.1380.10">
    <property type="entry name" value="Neutral endopeptidase , domain2"/>
    <property type="match status" value="2"/>
</dbReference>
<evidence type="ECO:0000313" key="15">
    <source>
        <dbReference type="Proteomes" id="UP001652621"/>
    </source>
</evidence>
<dbReference type="GO" id="GO:0005576">
    <property type="term" value="C:extracellular region"/>
    <property type="evidence" value="ECO:0007669"/>
    <property type="project" value="UniProtKB-SubCell"/>
</dbReference>
<dbReference type="Proteomes" id="UP001652621">
    <property type="component" value="Unplaced"/>
</dbReference>